<accession>A0A2X2IVG0</accession>
<dbReference type="GO" id="GO:0003677">
    <property type="term" value="F:DNA binding"/>
    <property type="evidence" value="ECO:0007669"/>
    <property type="project" value="UniProtKB-KW"/>
</dbReference>
<comment type="similarity">
    <text evidence="1">Belongs to the BlaI transcriptional regulatory family.</text>
</comment>
<dbReference type="InterPro" id="IPR005650">
    <property type="entry name" value="BlaI_family"/>
</dbReference>
<dbReference type="InterPro" id="IPR036390">
    <property type="entry name" value="WH_DNA-bd_sf"/>
</dbReference>
<dbReference type="RefSeq" id="WP_070560671.1">
    <property type="nucleotide sequence ID" value="NZ_CP068086.1"/>
</dbReference>
<reference evidence="5 7" key="1">
    <citation type="submission" date="2018-06" db="EMBL/GenBank/DDBJ databases">
        <authorList>
            <consortium name="Pathogen Informatics"/>
            <person name="Doyle S."/>
        </authorList>
    </citation>
    <scope>NUCLEOTIDE SEQUENCE [LARGE SCALE GENOMIC DNA]</scope>
    <source>
        <strain evidence="5 7">NCTC11343</strain>
    </source>
</reference>
<accession>A0A654C152</accession>
<dbReference type="Pfam" id="PF03965">
    <property type="entry name" value="Penicillinase_R"/>
    <property type="match status" value="1"/>
</dbReference>
<name>A0A2X2IVG0_SPHMU</name>
<evidence type="ECO:0000256" key="2">
    <source>
        <dbReference type="ARBA" id="ARBA00023015"/>
    </source>
</evidence>
<dbReference type="GeneID" id="97178894"/>
<keyword evidence="2" id="KW-0805">Transcription regulation</keyword>
<sequence length="123" mass="14699">MEELTKKEEEVMQVIWKLNEVFVKDIIEYLDPSSSIPYNTISSIVRILEKKGYVGYKAFGKTYQYYPLISKMQYRKLSFSRVLDHYFDDSVENLLSFMVKEKKLSAEDIQKIEQLIKKQEDHE</sequence>
<evidence type="ECO:0000256" key="3">
    <source>
        <dbReference type="ARBA" id="ARBA00023125"/>
    </source>
</evidence>
<dbReference type="Gene3D" id="1.10.4040.10">
    <property type="entry name" value="Penicillinase repressor domain"/>
    <property type="match status" value="1"/>
</dbReference>
<gene>
    <name evidence="5" type="primary">copY</name>
    <name evidence="5" type="ORF">NCTC11343_00671</name>
    <name evidence="6" type="ORF">SPHINGO8BC_50534</name>
</gene>
<evidence type="ECO:0000313" key="7">
    <source>
        <dbReference type="Proteomes" id="UP000251241"/>
    </source>
</evidence>
<organism evidence="5 7">
    <name type="scientific">Sphingobacterium multivorum</name>
    <dbReference type="NCBI Taxonomy" id="28454"/>
    <lineage>
        <taxon>Bacteria</taxon>
        <taxon>Pseudomonadati</taxon>
        <taxon>Bacteroidota</taxon>
        <taxon>Sphingobacteriia</taxon>
        <taxon>Sphingobacteriales</taxon>
        <taxon>Sphingobacteriaceae</taxon>
        <taxon>Sphingobacterium</taxon>
    </lineage>
</organism>
<dbReference type="GO" id="GO:0045892">
    <property type="term" value="P:negative regulation of DNA-templated transcription"/>
    <property type="evidence" value="ECO:0007669"/>
    <property type="project" value="InterPro"/>
</dbReference>
<dbReference type="Proteomes" id="UP000432350">
    <property type="component" value="Unassembled WGS sequence"/>
</dbReference>
<protein>
    <submittedName>
        <fullName evidence="5">CopAB ATPases metal-fist type repressor</fullName>
    </submittedName>
    <submittedName>
        <fullName evidence="6">CopY family transcriptional repressor</fullName>
    </submittedName>
</protein>
<dbReference type="Proteomes" id="UP000251241">
    <property type="component" value="Unassembled WGS sequence"/>
</dbReference>
<evidence type="ECO:0000313" key="5">
    <source>
        <dbReference type="EMBL" id="SPZ84141.1"/>
    </source>
</evidence>
<dbReference type="InterPro" id="IPR036388">
    <property type="entry name" value="WH-like_DNA-bd_sf"/>
</dbReference>
<reference evidence="6 8" key="2">
    <citation type="submission" date="2019-10" db="EMBL/GenBank/DDBJ databases">
        <authorList>
            <person name="Karimi E."/>
        </authorList>
    </citation>
    <scope>NUCLEOTIDE SEQUENCE [LARGE SCALE GENOMIC DNA]</scope>
    <source>
        <strain evidence="6">Sphingobacterium sp. 8BC</strain>
    </source>
</reference>
<evidence type="ECO:0000256" key="4">
    <source>
        <dbReference type="ARBA" id="ARBA00023163"/>
    </source>
</evidence>
<dbReference type="SUPFAM" id="SSF46785">
    <property type="entry name" value="Winged helix' DNA-binding domain"/>
    <property type="match status" value="1"/>
</dbReference>
<evidence type="ECO:0000256" key="1">
    <source>
        <dbReference type="ARBA" id="ARBA00011046"/>
    </source>
</evidence>
<proteinExistence type="inferred from homology"/>
<evidence type="ECO:0000313" key="6">
    <source>
        <dbReference type="EMBL" id="VXC86449.1"/>
    </source>
</evidence>
<dbReference type="PIRSF" id="PIRSF019455">
    <property type="entry name" value="CopR_AtkY"/>
    <property type="match status" value="1"/>
</dbReference>
<dbReference type="EMBL" id="UAUU01000002">
    <property type="protein sequence ID" value="SPZ84141.1"/>
    <property type="molecule type" value="Genomic_DNA"/>
</dbReference>
<evidence type="ECO:0000313" key="8">
    <source>
        <dbReference type="Proteomes" id="UP000432350"/>
    </source>
</evidence>
<dbReference type="EMBL" id="CABWMV010000024">
    <property type="protein sequence ID" value="VXC86449.1"/>
    <property type="molecule type" value="Genomic_DNA"/>
</dbReference>
<dbReference type="Gene3D" id="1.10.10.10">
    <property type="entry name" value="Winged helix-like DNA-binding domain superfamily/Winged helix DNA-binding domain"/>
    <property type="match status" value="1"/>
</dbReference>
<keyword evidence="4" id="KW-0804">Transcription</keyword>
<dbReference type="AlphaFoldDB" id="A0A2X2IVG0"/>
<keyword evidence="3" id="KW-0238">DNA-binding</keyword>